<protein>
    <submittedName>
        <fullName evidence="1">TIGR04290 family methyltransferase</fullName>
    </submittedName>
</protein>
<name>A0A6L5YZD8_9RHOB</name>
<dbReference type="AlphaFoldDB" id="A0A6L5YZD8"/>
<evidence type="ECO:0000313" key="1">
    <source>
        <dbReference type="EMBL" id="MSU89215.1"/>
    </source>
</evidence>
<dbReference type="PANTHER" id="PTHR43464">
    <property type="entry name" value="METHYLTRANSFERASE"/>
    <property type="match status" value="1"/>
</dbReference>
<dbReference type="EMBL" id="WIND01000003">
    <property type="protein sequence ID" value="MSU89215.1"/>
    <property type="molecule type" value="Genomic_DNA"/>
</dbReference>
<dbReference type="SUPFAM" id="SSF53335">
    <property type="entry name" value="S-adenosyl-L-methionine-dependent methyltransferases"/>
    <property type="match status" value="1"/>
</dbReference>
<keyword evidence="2" id="KW-1185">Reference proteome</keyword>
<proteinExistence type="predicted"/>
<sequence>MNRPADDGLAQRIAALGPWFHNLRIAGIETAPDHPLGDYPAFKWRGFAHVLPDDLGGASVLDIGCNAGFYSLEMARRGAGQVVAIDSDPRYLQQARLAAEMAGEVGRRIHFQQLNVYQVGQLRQRFDLVIFMGVFYHLRHPLLALDLLHEHVVADRLLFQSMQRGANGAAPVRSDYPFGEWSVFERPDWPKLHFVEHRYAQDPTNWFIPNAAAVEAMLRSAGFEILERPEREVYLCARTVRPETVAAPPRIAG</sequence>
<dbReference type="Gene3D" id="3.40.50.150">
    <property type="entry name" value="Vaccinia Virus protein VP39"/>
    <property type="match status" value="1"/>
</dbReference>
<accession>A0A6L5YZD8</accession>
<gene>
    <name evidence="1" type="ORF">GE300_06220</name>
</gene>
<keyword evidence="1" id="KW-0808">Transferase</keyword>
<dbReference type="Pfam" id="PF08003">
    <property type="entry name" value="Methyltransf_9"/>
    <property type="match status" value="1"/>
</dbReference>
<dbReference type="RefSeq" id="WP_154445700.1">
    <property type="nucleotide sequence ID" value="NZ_WIND01000003.1"/>
</dbReference>
<evidence type="ECO:0000313" key="2">
    <source>
        <dbReference type="Proteomes" id="UP000474957"/>
    </source>
</evidence>
<dbReference type="InterPro" id="IPR029063">
    <property type="entry name" value="SAM-dependent_MTases_sf"/>
</dbReference>
<organism evidence="1 2">
    <name type="scientific">Halovulum marinum</name>
    <dbReference type="NCBI Taxonomy" id="2662447"/>
    <lineage>
        <taxon>Bacteria</taxon>
        <taxon>Pseudomonadati</taxon>
        <taxon>Pseudomonadota</taxon>
        <taxon>Alphaproteobacteria</taxon>
        <taxon>Rhodobacterales</taxon>
        <taxon>Paracoccaceae</taxon>
        <taxon>Halovulum</taxon>
    </lineage>
</organism>
<reference evidence="1 2" key="1">
    <citation type="submission" date="2019-10" db="EMBL/GenBank/DDBJ databases">
        <title>Cognatihalovulum marinum gen. nov. sp. nov., a new member of the family Rhodobacteraceae isolated from deep seawater of the Northwest Indian Ocean.</title>
        <authorList>
            <person name="Ruan C."/>
            <person name="Wang J."/>
            <person name="Zheng X."/>
            <person name="Song L."/>
            <person name="Zhu Y."/>
            <person name="Huang Y."/>
            <person name="Lu Z."/>
            <person name="Du W."/>
            <person name="Huang L."/>
            <person name="Dai X."/>
        </authorList>
    </citation>
    <scope>NUCLEOTIDE SEQUENCE [LARGE SCALE GENOMIC DNA]</scope>
    <source>
        <strain evidence="1 2">2CG4</strain>
    </source>
</reference>
<dbReference type="PANTHER" id="PTHR43464:SF95">
    <property type="entry name" value="TRNA U34 CARBOXYMETHYLTRANSFERASE"/>
    <property type="match status" value="1"/>
</dbReference>
<dbReference type="GO" id="GO:0008168">
    <property type="term" value="F:methyltransferase activity"/>
    <property type="evidence" value="ECO:0007669"/>
    <property type="project" value="UniProtKB-KW"/>
</dbReference>
<dbReference type="CDD" id="cd02440">
    <property type="entry name" value="AdoMet_MTases"/>
    <property type="match status" value="1"/>
</dbReference>
<dbReference type="GO" id="GO:0032259">
    <property type="term" value="P:methylation"/>
    <property type="evidence" value="ECO:0007669"/>
    <property type="project" value="UniProtKB-KW"/>
</dbReference>
<keyword evidence="1" id="KW-0489">Methyltransferase</keyword>
<dbReference type="InterPro" id="IPR027554">
    <property type="entry name" value="Meth_Rta_06860"/>
</dbReference>
<comment type="caution">
    <text evidence="1">The sequence shown here is derived from an EMBL/GenBank/DDBJ whole genome shotgun (WGS) entry which is preliminary data.</text>
</comment>
<dbReference type="NCBIfam" id="TIGR04290">
    <property type="entry name" value="meth_Rta_06860"/>
    <property type="match status" value="1"/>
</dbReference>
<dbReference type="Proteomes" id="UP000474957">
    <property type="component" value="Unassembled WGS sequence"/>
</dbReference>
<dbReference type="InterPro" id="IPR027555">
    <property type="entry name" value="Mo5U34_MeTrfas-like"/>
</dbReference>